<reference evidence="5 6" key="1">
    <citation type="submission" date="2024-01" db="EMBL/GenBank/DDBJ databases">
        <authorList>
            <consortium name="Genoscope - CEA"/>
            <person name="William W."/>
        </authorList>
    </citation>
    <scope>NUCLEOTIDE SEQUENCE [LARGE SCALE GENOMIC DNA]</scope>
    <source>
        <strain evidence="5 6">29B2s-10</strain>
    </source>
</reference>
<dbReference type="InterPro" id="IPR036864">
    <property type="entry name" value="Zn2-C6_fun-type_DNA-bd_sf"/>
</dbReference>
<dbReference type="Pfam" id="PF11951">
    <property type="entry name" value="Fungal_trans_2"/>
    <property type="match status" value="1"/>
</dbReference>
<feature type="domain" description="Zn(2)-C6 fungal-type" evidence="4">
    <location>
        <begin position="81"/>
        <end position="110"/>
    </location>
</feature>
<feature type="domain" description="Zn(2)-C6 fungal-type" evidence="4">
    <location>
        <begin position="16"/>
        <end position="45"/>
    </location>
</feature>
<dbReference type="Gene3D" id="4.10.240.10">
    <property type="entry name" value="Zn(2)-C6 fungal-type DNA-binding domain"/>
    <property type="match status" value="2"/>
</dbReference>
<evidence type="ECO:0000256" key="2">
    <source>
        <dbReference type="ARBA" id="ARBA00023242"/>
    </source>
</evidence>
<feature type="region of interest" description="Disordered" evidence="3">
    <location>
        <begin position="131"/>
        <end position="155"/>
    </location>
</feature>
<evidence type="ECO:0000256" key="3">
    <source>
        <dbReference type="SAM" id="MobiDB-lite"/>
    </source>
</evidence>
<dbReference type="CDD" id="cd00067">
    <property type="entry name" value="GAL4"/>
    <property type="match status" value="2"/>
</dbReference>
<dbReference type="InterPro" id="IPR021858">
    <property type="entry name" value="Fun_TF"/>
</dbReference>
<evidence type="ECO:0000256" key="1">
    <source>
        <dbReference type="ARBA" id="ARBA00004123"/>
    </source>
</evidence>
<dbReference type="SMART" id="SM00066">
    <property type="entry name" value="GAL4"/>
    <property type="match status" value="2"/>
</dbReference>
<keyword evidence="6" id="KW-1185">Reference proteome</keyword>
<evidence type="ECO:0000313" key="6">
    <source>
        <dbReference type="Proteomes" id="UP001497600"/>
    </source>
</evidence>
<dbReference type="InterPro" id="IPR001138">
    <property type="entry name" value="Zn2Cys6_DnaBD"/>
</dbReference>
<evidence type="ECO:0000259" key="4">
    <source>
        <dbReference type="PROSITE" id="PS50048"/>
    </source>
</evidence>
<dbReference type="Pfam" id="PF00172">
    <property type="entry name" value="Zn_clus"/>
    <property type="match status" value="2"/>
</dbReference>
<dbReference type="PANTHER" id="PTHR37534:SF46">
    <property type="entry name" value="ZN(II)2CYS6 TRANSCRIPTION FACTOR (EUROFUNG)"/>
    <property type="match status" value="1"/>
</dbReference>
<evidence type="ECO:0000313" key="5">
    <source>
        <dbReference type="EMBL" id="CAK7918119.1"/>
    </source>
</evidence>
<dbReference type="SUPFAM" id="SSF57701">
    <property type="entry name" value="Zn2/Cys6 DNA-binding domain"/>
    <property type="match status" value="2"/>
</dbReference>
<accession>A0ABP0EHW7</accession>
<dbReference type="PANTHER" id="PTHR37534">
    <property type="entry name" value="TRANSCRIPTIONAL ACTIVATOR PROTEIN UGA3"/>
    <property type="match status" value="1"/>
</dbReference>
<name>A0ABP0EHW7_9ASCO</name>
<protein>
    <recommendedName>
        <fullName evidence="4">Zn(2)-C6 fungal-type domain-containing protein</fullName>
    </recommendedName>
</protein>
<dbReference type="PROSITE" id="PS00463">
    <property type="entry name" value="ZN2_CY6_FUNGAL_1"/>
    <property type="match status" value="2"/>
</dbReference>
<sequence length="720" mass="80306">MSELRAYTSTTKRRQACDWCHQVKQECSKEEPCARCKKNNVPCTYVRPQKPMGRPRTRTDGNVKNSKNILQSTKVTYSNQGCSNCKKLKRKCDEIWPTCGHCARNNMSCSGSITRVSKPAKKFCNVGSEEIASRSKRQKSRTNSTTTKPDSELDSFMKLDYPNYNDIKGPYDTGAPTNINSNVSVGSPGSVSGVGVGMGFGVGMGVGSFQFGSNDLGSSVNDLTPLLSSASKFNYRERLFLNSLIGNSPSQDIGLNYEGTTPKNDTPNNSTRVNLTTSPSQSVVSDASSEFMGDARYEVEKARIISLCDFAGLGKRQHDLLCYFVKDVSPLLFVDKTATHFLQTVVPLCLQDNRIQYPVLAMAAAHRAKCGSGNIDQVRDAFFYRARAQGVFAGINTDYFTSDNVLWGLLLTAILEILEGTSLYWDVALEKLAEIVNGRGGIEFVSESSPLAAQLFCYLDLISSLSTCSSPHIESKEKMNTVSSQDGSPYENVFQEPEASPRTFKVDYDQKYVTRLLNSKFGFKFGIAGEIFSIIGNISTLASLRNTRLLSKTHEQEFNTLSNMIEMRLQQWSPPLDTIASMYSFDESVTSGRLQISSYTLALQWAAFLRLNQVRFGYNRKDSRVQAGLRIILQSISVIDKGVELETGLLFPLVMAGSVAYANTDQDYILERLRSIRDRLKFNYIDEFEKLLLQVWTDDEGDSVNWAKIRFYQFPGLVMF</sequence>
<dbReference type="EMBL" id="OZ004259">
    <property type="protein sequence ID" value="CAK7918119.1"/>
    <property type="molecule type" value="Genomic_DNA"/>
</dbReference>
<gene>
    <name evidence="5" type="ORF">CAAN4_G11804</name>
</gene>
<keyword evidence="2" id="KW-0539">Nucleus</keyword>
<dbReference type="Proteomes" id="UP001497600">
    <property type="component" value="Chromosome G"/>
</dbReference>
<comment type="subcellular location">
    <subcellularLocation>
        <location evidence="1">Nucleus</location>
    </subcellularLocation>
</comment>
<organism evidence="5 6">
    <name type="scientific">[Candida] anglica</name>
    <dbReference type="NCBI Taxonomy" id="148631"/>
    <lineage>
        <taxon>Eukaryota</taxon>
        <taxon>Fungi</taxon>
        <taxon>Dikarya</taxon>
        <taxon>Ascomycota</taxon>
        <taxon>Saccharomycotina</taxon>
        <taxon>Pichiomycetes</taxon>
        <taxon>Debaryomycetaceae</taxon>
        <taxon>Kurtzmaniella</taxon>
    </lineage>
</organism>
<proteinExistence type="predicted"/>
<dbReference type="PROSITE" id="PS50048">
    <property type="entry name" value="ZN2_CY6_FUNGAL_2"/>
    <property type="match status" value="2"/>
</dbReference>